<feature type="domain" description="RNA polymerase sigma factor 70 region 4 type 2" evidence="6">
    <location>
        <begin position="133"/>
        <end position="186"/>
    </location>
</feature>
<dbReference type="Proteomes" id="UP000629025">
    <property type="component" value="Unassembled WGS sequence"/>
</dbReference>
<dbReference type="Pfam" id="PF04542">
    <property type="entry name" value="Sigma70_r2"/>
    <property type="match status" value="1"/>
</dbReference>
<proteinExistence type="inferred from homology"/>
<organism evidence="7 8">
    <name type="scientific">Marinobacterium zhoushanense</name>
    <dbReference type="NCBI Taxonomy" id="1679163"/>
    <lineage>
        <taxon>Bacteria</taxon>
        <taxon>Pseudomonadati</taxon>
        <taxon>Pseudomonadota</taxon>
        <taxon>Gammaproteobacteria</taxon>
        <taxon>Oceanospirillales</taxon>
        <taxon>Oceanospirillaceae</taxon>
        <taxon>Marinobacterium</taxon>
    </lineage>
</organism>
<feature type="domain" description="RNA polymerase sigma-70 region 2" evidence="5">
    <location>
        <begin position="37"/>
        <end position="103"/>
    </location>
</feature>
<name>A0ABQ1KQI1_9GAMM</name>
<evidence type="ECO:0000259" key="5">
    <source>
        <dbReference type="Pfam" id="PF04542"/>
    </source>
</evidence>
<dbReference type="InterPro" id="IPR036388">
    <property type="entry name" value="WH-like_DNA-bd_sf"/>
</dbReference>
<dbReference type="PANTHER" id="PTHR43133:SF63">
    <property type="entry name" value="RNA POLYMERASE SIGMA FACTOR FECI-RELATED"/>
    <property type="match status" value="1"/>
</dbReference>
<dbReference type="SUPFAM" id="SSF88659">
    <property type="entry name" value="Sigma3 and sigma4 domains of RNA polymerase sigma factors"/>
    <property type="match status" value="1"/>
</dbReference>
<dbReference type="PANTHER" id="PTHR43133">
    <property type="entry name" value="RNA POLYMERASE ECF-TYPE SIGMA FACTO"/>
    <property type="match status" value="1"/>
</dbReference>
<evidence type="ECO:0000256" key="1">
    <source>
        <dbReference type="ARBA" id="ARBA00010641"/>
    </source>
</evidence>
<accession>A0ABQ1KQI1</accession>
<evidence type="ECO:0000256" key="4">
    <source>
        <dbReference type="ARBA" id="ARBA00023163"/>
    </source>
</evidence>
<protein>
    <submittedName>
        <fullName evidence="7">DNA-directed RNA polymerase sigma-70 factor</fullName>
    </submittedName>
</protein>
<keyword evidence="8" id="KW-1185">Reference proteome</keyword>
<comment type="caution">
    <text evidence="7">The sequence shown here is derived from an EMBL/GenBank/DDBJ whole genome shotgun (WGS) entry which is preliminary data.</text>
</comment>
<dbReference type="SUPFAM" id="SSF88946">
    <property type="entry name" value="Sigma2 domain of RNA polymerase sigma factors"/>
    <property type="match status" value="1"/>
</dbReference>
<dbReference type="InterPro" id="IPR013249">
    <property type="entry name" value="RNA_pol_sigma70_r4_t2"/>
</dbReference>
<keyword evidence="2" id="KW-0805">Transcription regulation</keyword>
<dbReference type="Gene3D" id="1.10.10.10">
    <property type="entry name" value="Winged helix-like DNA-binding domain superfamily/Winged helix DNA-binding domain"/>
    <property type="match status" value="1"/>
</dbReference>
<dbReference type="InterPro" id="IPR014284">
    <property type="entry name" value="RNA_pol_sigma-70_dom"/>
</dbReference>
<dbReference type="RefSeq" id="WP_188750429.1">
    <property type="nucleotide sequence ID" value="NZ_BMIJ01000007.1"/>
</dbReference>
<comment type="similarity">
    <text evidence="1">Belongs to the sigma-70 factor family. ECF subfamily.</text>
</comment>
<dbReference type="CDD" id="cd06171">
    <property type="entry name" value="Sigma70_r4"/>
    <property type="match status" value="1"/>
</dbReference>
<keyword evidence="7" id="KW-0240">DNA-directed RNA polymerase</keyword>
<dbReference type="InterPro" id="IPR007627">
    <property type="entry name" value="RNA_pol_sigma70_r2"/>
</dbReference>
<keyword evidence="3" id="KW-0731">Sigma factor</keyword>
<dbReference type="Gene3D" id="1.10.1740.10">
    <property type="match status" value="1"/>
</dbReference>
<evidence type="ECO:0000313" key="7">
    <source>
        <dbReference type="EMBL" id="GGC04614.1"/>
    </source>
</evidence>
<dbReference type="NCBIfam" id="TIGR02937">
    <property type="entry name" value="sigma70-ECF"/>
    <property type="match status" value="1"/>
</dbReference>
<evidence type="ECO:0000256" key="3">
    <source>
        <dbReference type="ARBA" id="ARBA00023082"/>
    </source>
</evidence>
<dbReference type="InterPro" id="IPR039425">
    <property type="entry name" value="RNA_pol_sigma-70-like"/>
</dbReference>
<reference evidence="8" key="1">
    <citation type="journal article" date="2019" name="Int. J. Syst. Evol. Microbiol.">
        <title>The Global Catalogue of Microorganisms (GCM) 10K type strain sequencing project: providing services to taxonomists for standard genome sequencing and annotation.</title>
        <authorList>
            <consortium name="The Broad Institute Genomics Platform"/>
            <consortium name="The Broad Institute Genome Sequencing Center for Infectious Disease"/>
            <person name="Wu L."/>
            <person name="Ma J."/>
        </authorList>
    </citation>
    <scope>NUCLEOTIDE SEQUENCE [LARGE SCALE GENOMIC DNA]</scope>
    <source>
        <strain evidence="8">CGMCC 1.15341</strain>
    </source>
</reference>
<dbReference type="GO" id="GO:0000428">
    <property type="term" value="C:DNA-directed RNA polymerase complex"/>
    <property type="evidence" value="ECO:0007669"/>
    <property type="project" value="UniProtKB-KW"/>
</dbReference>
<evidence type="ECO:0000256" key="2">
    <source>
        <dbReference type="ARBA" id="ARBA00023015"/>
    </source>
</evidence>
<dbReference type="InterPro" id="IPR013325">
    <property type="entry name" value="RNA_pol_sigma_r2"/>
</dbReference>
<keyword evidence="4" id="KW-0804">Transcription</keyword>
<evidence type="ECO:0000313" key="8">
    <source>
        <dbReference type="Proteomes" id="UP000629025"/>
    </source>
</evidence>
<dbReference type="Pfam" id="PF08281">
    <property type="entry name" value="Sigma70_r4_2"/>
    <property type="match status" value="1"/>
</dbReference>
<dbReference type="InterPro" id="IPR013324">
    <property type="entry name" value="RNA_pol_sigma_r3/r4-like"/>
</dbReference>
<dbReference type="EMBL" id="BMIJ01000007">
    <property type="protein sequence ID" value="GGC04614.1"/>
    <property type="molecule type" value="Genomic_DNA"/>
</dbReference>
<evidence type="ECO:0000259" key="6">
    <source>
        <dbReference type="Pfam" id="PF08281"/>
    </source>
</evidence>
<sequence length="192" mass="22064">MTAKICDQALDPGHLKDEEEWSGSAPVQLHPMTLDTLYLRYRTGLLAHLQSMVRDVDIAEELLHDTFLRLSRMPGLGDINQPKAFLFRIAGNLAIDHLRQCRRAPEGAGESELEELESPEPDQLELLVQARRRRQLRQAIDQLPPRARETLLLVRYRELTLREAAQELGISQTMVEKHLKNALVKCRELLQF</sequence>
<gene>
    <name evidence="7" type="ORF">GCM10011352_33510</name>
</gene>